<accession>A0A084VEU4</accession>
<protein>
    <submittedName>
        <fullName evidence="1 2">Uncharacterized protein</fullName>
    </submittedName>
</protein>
<proteinExistence type="predicted"/>
<dbReference type="EMBL" id="ATLV01012311">
    <property type="status" value="NOT_ANNOTATED_CDS"/>
    <property type="molecule type" value="Genomic_DNA"/>
</dbReference>
<gene>
    <name evidence="1" type="ORF">ZHAS_00003618</name>
</gene>
<evidence type="ECO:0000313" key="1">
    <source>
        <dbReference type="EMBL" id="KFB36488.1"/>
    </source>
</evidence>
<evidence type="ECO:0000313" key="2">
    <source>
        <dbReference type="EnsemblMetazoa" id="ASIC003618-PA"/>
    </source>
</evidence>
<keyword evidence="3" id="KW-1185">Reference proteome</keyword>
<reference evidence="2" key="2">
    <citation type="submission" date="2020-05" db="UniProtKB">
        <authorList>
            <consortium name="EnsemblMetazoa"/>
        </authorList>
    </citation>
    <scope>IDENTIFICATION</scope>
</reference>
<sequence length="169" mass="17745">MSFGEHYGSLGVPGVHGSIISARGLLGSLCLGAGKSTETERTHRSTTGKKQPVVGKTALECTRLFRQCLLDAGRGCAHRSKTVENGWKLFMQIYAVPFYTKAGIGQIGLGIGSTDSEKISRPRTVGSVGASANVRYPAFGASLPGVLLVSTAYRLLQGTALSRPASHLP</sequence>
<dbReference type="VEuPathDB" id="VectorBase:ASIC003618"/>
<name>A0A084VEU4_ANOSI</name>
<evidence type="ECO:0000313" key="3">
    <source>
        <dbReference type="Proteomes" id="UP000030765"/>
    </source>
</evidence>
<organism evidence="1">
    <name type="scientific">Anopheles sinensis</name>
    <name type="common">Mosquito</name>
    <dbReference type="NCBI Taxonomy" id="74873"/>
    <lineage>
        <taxon>Eukaryota</taxon>
        <taxon>Metazoa</taxon>
        <taxon>Ecdysozoa</taxon>
        <taxon>Arthropoda</taxon>
        <taxon>Hexapoda</taxon>
        <taxon>Insecta</taxon>
        <taxon>Pterygota</taxon>
        <taxon>Neoptera</taxon>
        <taxon>Endopterygota</taxon>
        <taxon>Diptera</taxon>
        <taxon>Nematocera</taxon>
        <taxon>Culicoidea</taxon>
        <taxon>Culicidae</taxon>
        <taxon>Anophelinae</taxon>
        <taxon>Anopheles</taxon>
    </lineage>
</organism>
<dbReference type="Proteomes" id="UP000030765">
    <property type="component" value="Unassembled WGS sequence"/>
</dbReference>
<dbReference type="EnsemblMetazoa" id="ASIC003618-RA">
    <property type="protein sequence ID" value="ASIC003618-PA"/>
    <property type="gene ID" value="ASIC003618"/>
</dbReference>
<dbReference type="EMBL" id="KE524780">
    <property type="protein sequence ID" value="KFB36488.1"/>
    <property type="molecule type" value="Genomic_DNA"/>
</dbReference>
<reference evidence="1 3" key="1">
    <citation type="journal article" date="2014" name="BMC Genomics">
        <title>Genome sequence of Anopheles sinensis provides insight into genetics basis of mosquito competence for malaria parasites.</title>
        <authorList>
            <person name="Zhou D."/>
            <person name="Zhang D."/>
            <person name="Ding G."/>
            <person name="Shi L."/>
            <person name="Hou Q."/>
            <person name="Ye Y."/>
            <person name="Xu Y."/>
            <person name="Zhou H."/>
            <person name="Xiong C."/>
            <person name="Li S."/>
            <person name="Yu J."/>
            <person name="Hong S."/>
            <person name="Yu X."/>
            <person name="Zou P."/>
            <person name="Chen C."/>
            <person name="Chang X."/>
            <person name="Wang W."/>
            <person name="Lv Y."/>
            <person name="Sun Y."/>
            <person name="Ma L."/>
            <person name="Shen B."/>
            <person name="Zhu C."/>
        </authorList>
    </citation>
    <scope>NUCLEOTIDE SEQUENCE [LARGE SCALE GENOMIC DNA]</scope>
</reference>
<dbReference type="AlphaFoldDB" id="A0A084VEU4"/>